<reference evidence="1 2" key="1">
    <citation type="journal article" date="2019" name="Sci. Rep.">
        <title>A high-quality genome of Eragrostis curvula grass provides insights into Poaceae evolution and supports new strategies to enhance forage quality.</title>
        <authorList>
            <person name="Carballo J."/>
            <person name="Santos B.A.C.M."/>
            <person name="Zappacosta D."/>
            <person name="Garbus I."/>
            <person name="Selva J.P."/>
            <person name="Gallo C.A."/>
            <person name="Diaz A."/>
            <person name="Albertini E."/>
            <person name="Caccamo M."/>
            <person name="Echenique V."/>
        </authorList>
    </citation>
    <scope>NUCLEOTIDE SEQUENCE [LARGE SCALE GENOMIC DNA]</scope>
    <source>
        <strain evidence="2">cv. Victoria</strain>
        <tissue evidence="1">Leaf</tissue>
    </source>
</reference>
<proteinExistence type="predicted"/>
<dbReference type="AlphaFoldDB" id="A0A5J9T6M8"/>
<evidence type="ECO:0000313" key="2">
    <source>
        <dbReference type="Proteomes" id="UP000324897"/>
    </source>
</evidence>
<dbReference type="Proteomes" id="UP000324897">
    <property type="component" value="Unassembled WGS sequence"/>
</dbReference>
<dbReference type="Gramene" id="TVU06992">
    <property type="protein sequence ID" value="TVU06992"/>
    <property type="gene ID" value="EJB05_47030"/>
</dbReference>
<evidence type="ECO:0000313" key="1">
    <source>
        <dbReference type="EMBL" id="TVU06992.1"/>
    </source>
</evidence>
<organism evidence="1 2">
    <name type="scientific">Eragrostis curvula</name>
    <name type="common">weeping love grass</name>
    <dbReference type="NCBI Taxonomy" id="38414"/>
    <lineage>
        <taxon>Eukaryota</taxon>
        <taxon>Viridiplantae</taxon>
        <taxon>Streptophyta</taxon>
        <taxon>Embryophyta</taxon>
        <taxon>Tracheophyta</taxon>
        <taxon>Spermatophyta</taxon>
        <taxon>Magnoliopsida</taxon>
        <taxon>Liliopsida</taxon>
        <taxon>Poales</taxon>
        <taxon>Poaceae</taxon>
        <taxon>PACMAD clade</taxon>
        <taxon>Chloridoideae</taxon>
        <taxon>Eragrostideae</taxon>
        <taxon>Eragrostidinae</taxon>
        <taxon>Eragrostis</taxon>
    </lineage>
</organism>
<comment type="caution">
    <text evidence="1">The sequence shown here is derived from an EMBL/GenBank/DDBJ whole genome shotgun (WGS) entry which is preliminary data.</text>
</comment>
<gene>
    <name evidence="1" type="ORF">EJB05_47030</name>
</gene>
<keyword evidence="2" id="KW-1185">Reference proteome</keyword>
<accession>A0A5J9T6M8</accession>
<feature type="non-terminal residue" evidence="1">
    <location>
        <position position="1"/>
    </location>
</feature>
<dbReference type="EMBL" id="RWGY01000045">
    <property type="protein sequence ID" value="TVU06992.1"/>
    <property type="molecule type" value="Genomic_DNA"/>
</dbReference>
<name>A0A5J9T6M8_9POAL</name>
<protein>
    <submittedName>
        <fullName evidence="1">Uncharacterized protein</fullName>
    </submittedName>
</protein>
<sequence>MPIALRIVSSSFRLTLNTSSPMPTHDYVSFSSLEWFRNLKEEEGVPKNNRNGRRQENIEDIYIQGVQDPFE</sequence>